<keyword evidence="1" id="KW-0649">Protein kinase inhibitor</keyword>
<dbReference type="InterPro" id="IPR040389">
    <property type="entry name" value="SMR"/>
</dbReference>
<proteinExistence type="predicted"/>
<reference evidence="3" key="1">
    <citation type="submission" date="2023-12" db="EMBL/GenBank/DDBJ databases">
        <title>Genome assembly of Anisodus tanguticus.</title>
        <authorList>
            <person name="Wang Y.-J."/>
        </authorList>
    </citation>
    <scope>NUCLEOTIDE SEQUENCE</scope>
    <source>
        <strain evidence="3">KB-2021</strain>
        <tissue evidence="3">Leaf</tissue>
    </source>
</reference>
<dbReference type="EMBL" id="JAVYJV010000003">
    <property type="protein sequence ID" value="KAK4376025.1"/>
    <property type="molecule type" value="Genomic_DNA"/>
</dbReference>
<name>A0AAE1SUH5_9SOLA</name>
<gene>
    <name evidence="3" type="ORF">RND71_006702</name>
</gene>
<sequence length="263" mass="30525">MNELSILYDTMSVYDVSNNSEKTKLYNQTNLHTAKDIGLDILDINMEVNPVFINEWFQSLNSTKYRKILRSCQPQRQYIPPKLILHIILFVLNTITVKGYQIHNPEDDIRQEDQKEVNRVEDELMRTPTSKESRIQMICPPAPKKPKSSVLTVTKRKRKMYFDIHDEVELLFPPALLTDLIKKIRTTTSSKERPAYSEEGLVHGNEWCYRSGQLLSERVIFLLLAVDLMFFGKRQNSRACRGSLCSVSGEEKGLLARFKALKR</sequence>
<dbReference type="AlphaFoldDB" id="A0AAE1SUH5"/>
<evidence type="ECO:0000256" key="1">
    <source>
        <dbReference type="ARBA" id="ARBA00023013"/>
    </source>
</evidence>
<evidence type="ECO:0000313" key="3">
    <source>
        <dbReference type="EMBL" id="KAK4376025.1"/>
    </source>
</evidence>
<dbReference type="PANTHER" id="PTHR33142">
    <property type="entry name" value="CYCLIN-DEPENDENT PROTEIN KINASE INHIBITOR SMR13"/>
    <property type="match status" value="1"/>
</dbReference>
<dbReference type="PANTHER" id="PTHR33142:SF114">
    <property type="entry name" value="CYCLIN-DEPENDENT PROTEIN KINASE INHIBITOR SMR14"/>
    <property type="match status" value="1"/>
</dbReference>
<evidence type="ECO:0000256" key="2">
    <source>
        <dbReference type="ARBA" id="ARBA00023306"/>
    </source>
</evidence>
<keyword evidence="4" id="KW-1185">Reference proteome</keyword>
<evidence type="ECO:0000313" key="4">
    <source>
        <dbReference type="Proteomes" id="UP001291623"/>
    </source>
</evidence>
<dbReference type="Proteomes" id="UP001291623">
    <property type="component" value="Unassembled WGS sequence"/>
</dbReference>
<comment type="caution">
    <text evidence="3">The sequence shown here is derived from an EMBL/GenBank/DDBJ whole genome shotgun (WGS) entry which is preliminary data.</text>
</comment>
<dbReference type="GO" id="GO:0032875">
    <property type="term" value="P:regulation of DNA endoreduplication"/>
    <property type="evidence" value="ECO:0007669"/>
    <property type="project" value="InterPro"/>
</dbReference>
<dbReference type="GO" id="GO:0004860">
    <property type="term" value="F:protein kinase inhibitor activity"/>
    <property type="evidence" value="ECO:0007669"/>
    <property type="project" value="UniProtKB-KW"/>
</dbReference>
<organism evidence="3 4">
    <name type="scientific">Anisodus tanguticus</name>
    <dbReference type="NCBI Taxonomy" id="243964"/>
    <lineage>
        <taxon>Eukaryota</taxon>
        <taxon>Viridiplantae</taxon>
        <taxon>Streptophyta</taxon>
        <taxon>Embryophyta</taxon>
        <taxon>Tracheophyta</taxon>
        <taxon>Spermatophyta</taxon>
        <taxon>Magnoliopsida</taxon>
        <taxon>eudicotyledons</taxon>
        <taxon>Gunneridae</taxon>
        <taxon>Pentapetalae</taxon>
        <taxon>asterids</taxon>
        <taxon>lamiids</taxon>
        <taxon>Solanales</taxon>
        <taxon>Solanaceae</taxon>
        <taxon>Solanoideae</taxon>
        <taxon>Hyoscyameae</taxon>
        <taxon>Anisodus</taxon>
    </lineage>
</organism>
<keyword evidence="2" id="KW-0131">Cell cycle</keyword>
<protein>
    <submittedName>
        <fullName evidence="3">Uncharacterized protein</fullName>
    </submittedName>
</protein>
<dbReference type="GO" id="GO:0005634">
    <property type="term" value="C:nucleus"/>
    <property type="evidence" value="ECO:0007669"/>
    <property type="project" value="TreeGrafter"/>
</dbReference>
<accession>A0AAE1SUH5</accession>